<dbReference type="OrthoDB" id="346371at2759"/>
<proteinExistence type="predicted"/>
<dbReference type="SUPFAM" id="SSF50978">
    <property type="entry name" value="WD40 repeat-like"/>
    <property type="match status" value="1"/>
</dbReference>
<keyword evidence="1" id="KW-0853">WD repeat</keyword>
<feature type="compositionally biased region" description="Acidic residues" evidence="2">
    <location>
        <begin position="8"/>
        <end position="24"/>
    </location>
</feature>
<dbReference type="EMBL" id="JWZX01000029">
    <property type="protein sequence ID" value="KOO53848.1"/>
    <property type="molecule type" value="Genomic_DNA"/>
</dbReference>
<organism evidence="3 4">
    <name type="scientific">Chrysochromulina tobinii</name>
    <dbReference type="NCBI Taxonomy" id="1460289"/>
    <lineage>
        <taxon>Eukaryota</taxon>
        <taxon>Haptista</taxon>
        <taxon>Haptophyta</taxon>
        <taxon>Prymnesiophyceae</taxon>
        <taxon>Prymnesiales</taxon>
        <taxon>Chrysochromulinaceae</taxon>
        <taxon>Chrysochromulina</taxon>
    </lineage>
</organism>
<protein>
    <submittedName>
        <fullName evidence="3">Transducin-like 2</fullName>
    </submittedName>
</protein>
<evidence type="ECO:0000256" key="1">
    <source>
        <dbReference type="PROSITE-ProRule" id="PRU00221"/>
    </source>
</evidence>
<feature type="repeat" description="WD" evidence="1">
    <location>
        <begin position="381"/>
        <end position="408"/>
    </location>
</feature>
<dbReference type="Proteomes" id="UP000037460">
    <property type="component" value="Unassembled WGS sequence"/>
</dbReference>
<dbReference type="GO" id="GO:0005783">
    <property type="term" value="C:endoplasmic reticulum"/>
    <property type="evidence" value="ECO:0007669"/>
    <property type="project" value="TreeGrafter"/>
</dbReference>
<dbReference type="GO" id="GO:0030968">
    <property type="term" value="P:endoplasmic reticulum unfolded protein response"/>
    <property type="evidence" value="ECO:0007669"/>
    <property type="project" value="TreeGrafter"/>
</dbReference>
<dbReference type="PANTHER" id="PTHR44321:SF1">
    <property type="entry name" value="TRANSDUCIN BETA-LIKE PROTEIN 2"/>
    <property type="match status" value="1"/>
</dbReference>
<comment type="caution">
    <text evidence="3">The sequence shown here is derived from an EMBL/GenBank/DDBJ whole genome shotgun (WGS) entry which is preliminary data.</text>
</comment>
<dbReference type="SMART" id="SM00320">
    <property type="entry name" value="WD40"/>
    <property type="match status" value="4"/>
</dbReference>
<dbReference type="InterPro" id="IPR015943">
    <property type="entry name" value="WD40/YVTN_repeat-like_dom_sf"/>
</dbReference>
<dbReference type="InterPro" id="IPR001680">
    <property type="entry name" value="WD40_rpt"/>
</dbReference>
<evidence type="ECO:0000256" key="2">
    <source>
        <dbReference type="SAM" id="MobiDB-lite"/>
    </source>
</evidence>
<dbReference type="Gene3D" id="2.130.10.10">
    <property type="entry name" value="YVTN repeat-like/Quinoprotein amine dehydrogenase"/>
    <property type="match status" value="2"/>
</dbReference>
<accession>A0A0M0LSW6</accession>
<gene>
    <name evidence="3" type="ORF">Ctob_012869</name>
</gene>
<keyword evidence="4" id="KW-1185">Reference proteome</keyword>
<dbReference type="PROSITE" id="PS50082">
    <property type="entry name" value="WD_REPEATS_2"/>
    <property type="match status" value="1"/>
</dbReference>
<reference evidence="4" key="1">
    <citation type="journal article" date="2015" name="PLoS Genet.">
        <title>Genome Sequence and Transcriptome Analyses of Chrysochromulina tobin: Metabolic Tools for Enhanced Algal Fitness in the Prominent Order Prymnesiales (Haptophyceae).</title>
        <authorList>
            <person name="Hovde B.T."/>
            <person name="Deodato C.R."/>
            <person name="Hunsperger H.M."/>
            <person name="Ryken S.A."/>
            <person name="Yost W."/>
            <person name="Jha R.K."/>
            <person name="Patterson J."/>
            <person name="Monnat R.J. Jr."/>
            <person name="Barlow S.B."/>
            <person name="Starkenburg S.R."/>
            <person name="Cattolico R.A."/>
        </authorList>
    </citation>
    <scope>NUCLEOTIDE SEQUENCE</scope>
    <source>
        <strain evidence="4">CCMP291</strain>
    </source>
</reference>
<dbReference type="AlphaFoldDB" id="A0A0M0LSW6"/>
<sequence length="417" mass="43607">MRTWEQAAEPEDVPMPSAEDDEDASVGSTDHGGNGAGKPSTAGDGGPSRRKRGGKADAPLISHPRLLTTCKGFAEEVTSADLSQDGTLAVAVSSDRTVRLFPGLQHAGTKTPLPAPLMANIPLDHGTACSLASNGRNLIVATAASRQVLAFTLEPKVVVKRTFPSSGAAAHTGKICAALIAPNSKYIVTVGSELDTTVKLWSLSGDLIASENTKQVEQFGASISVDSRLVAIACTSAVSAQRAVAPRHGQVPIFELVATSTAAEPTGLRRVLCVGGHTRGVTSVSFAKDCVHLGIASLDCEWSVVRTDVRYDLKVEAKEAARGVAPHRTPFSRIALSPFAHRLVGATATGISIVDVAKAARSLKADAYVLQTIEAHGHGAIRALVYSTDGMRVLSGGEDGRLRLWRVEDDDGKMGKL</sequence>
<dbReference type="PANTHER" id="PTHR44321">
    <property type="entry name" value="TRANSDUCIN BETA-LIKE PROTEIN 2"/>
    <property type="match status" value="1"/>
</dbReference>
<dbReference type="InterPro" id="IPR036322">
    <property type="entry name" value="WD40_repeat_dom_sf"/>
</dbReference>
<feature type="region of interest" description="Disordered" evidence="2">
    <location>
        <begin position="1"/>
        <end position="61"/>
    </location>
</feature>
<dbReference type="Pfam" id="PF00400">
    <property type="entry name" value="WD40"/>
    <property type="match status" value="3"/>
</dbReference>
<dbReference type="InterPro" id="IPR042410">
    <property type="entry name" value="WBSCR13"/>
</dbReference>
<evidence type="ECO:0000313" key="3">
    <source>
        <dbReference type="EMBL" id="KOO53848.1"/>
    </source>
</evidence>
<evidence type="ECO:0000313" key="4">
    <source>
        <dbReference type="Proteomes" id="UP000037460"/>
    </source>
</evidence>
<name>A0A0M0LSW6_9EUKA</name>